<gene>
    <name evidence="14" type="ORF">LKD22_05665</name>
</gene>
<evidence type="ECO:0000256" key="1">
    <source>
        <dbReference type="ARBA" id="ARBA00003408"/>
    </source>
</evidence>
<feature type="transmembrane region" description="Helical" evidence="13">
    <location>
        <begin position="169"/>
        <end position="192"/>
    </location>
</feature>
<dbReference type="GeneID" id="98659724"/>
<dbReference type="NCBIfam" id="TIGR00797">
    <property type="entry name" value="matE"/>
    <property type="match status" value="1"/>
</dbReference>
<keyword evidence="15" id="KW-1185">Reference proteome</keyword>
<keyword evidence="10" id="KW-0406">Ion transport</keyword>
<feature type="transmembrane region" description="Helical" evidence="13">
    <location>
        <begin position="142"/>
        <end position="162"/>
    </location>
</feature>
<comment type="subcellular location">
    <subcellularLocation>
        <location evidence="2">Cell membrane</location>
        <topology evidence="2">Multi-pass membrane protein</topology>
    </subcellularLocation>
</comment>
<evidence type="ECO:0000313" key="15">
    <source>
        <dbReference type="Proteomes" id="UP001298753"/>
    </source>
</evidence>
<keyword evidence="6" id="KW-0050">Antiport</keyword>
<evidence type="ECO:0000256" key="10">
    <source>
        <dbReference type="ARBA" id="ARBA00023065"/>
    </source>
</evidence>
<dbReference type="Pfam" id="PF01554">
    <property type="entry name" value="MatE"/>
    <property type="match status" value="2"/>
</dbReference>
<dbReference type="PIRSF" id="PIRSF006603">
    <property type="entry name" value="DinF"/>
    <property type="match status" value="1"/>
</dbReference>
<name>A0AAW4W161_9FIRM</name>
<evidence type="ECO:0000256" key="2">
    <source>
        <dbReference type="ARBA" id="ARBA00004651"/>
    </source>
</evidence>
<feature type="transmembrane region" description="Helical" evidence="13">
    <location>
        <begin position="317"/>
        <end position="339"/>
    </location>
</feature>
<keyword evidence="7" id="KW-1003">Cell membrane</keyword>
<evidence type="ECO:0000313" key="14">
    <source>
        <dbReference type="EMBL" id="MCC2176612.1"/>
    </source>
</evidence>
<keyword evidence="5" id="KW-0813">Transport</keyword>
<evidence type="ECO:0000256" key="3">
    <source>
        <dbReference type="ARBA" id="ARBA00010199"/>
    </source>
</evidence>
<dbReference type="PANTHER" id="PTHR43298:SF2">
    <property type="entry name" value="FMN_FAD EXPORTER YEEO-RELATED"/>
    <property type="match status" value="1"/>
</dbReference>
<dbReference type="InterPro" id="IPR050222">
    <property type="entry name" value="MATE_MdtK"/>
</dbReference>
<evidence type="ECO:0000256" key="4">
    <source>
        <dbReference type="ARBA" id="ARBA00020268"/>
    </source>
</evidence>
<comment type="function">
    <text evidence="1">Multidrug efflux pump.</text>
</comment>
<evidence type="ECO:0000256" key="9">
    <source>
        <dbReference type="ARBA" id="ARBA00022989"/>
    </source>
</evidence>
<evidence type="ECO:0000256" key="11">
    <source>
        <dbReference type="ARBA" id="ARBA00023136"/>
    </source>
</evidence>
<dbReference type="GO" id="GO:0042910">
    <property type="term" value="F:xenobiotic transmembrane transporter activity"/>
    <property type="evidence" value="ECO:0007669"/>
    <property type="project" value="InterPro"/>
</dbReference>
<comment type="caution">
    <text evidence="14">The sequence shown here is derived from an EMBL/GenBank/DDBJ whole genome shotgun (WGS) entry which is preliminary data.</text>
</comment>
<evidence type="ECO:0000256" key="12">
    <source>
        <dbReference type="ARBA" id="ARBA00031636"/>
    </source>
</evidence>
<dbReference type="GO" id="GO:0005886">
    <property type="term" value="C:plasma membrane"/>
    <property type="evidence" value="ECO:0007669"/>
    <property type="project" value="UniProtKB-SubCell"/>
</dbReference>
<feature type="transmembrane region" description="Helical" evidence="13">
    <location>
        <begin position="198"/>
        <end position="217"/>
    </location>
</feature>
<evidence type="ECO:0000256" key="8">
    <source>
        <dbReference type="ARBA" id="ARBA00022692"/>
    </source>
</evidence>
<comment type="similarity">
    <text evidence="3">Belongs to the multi antimicrobial extrusion (MATE) (TC 2.A.66.1) family.</text>
</comment>
<dbReference type="AlphaFoldDB" id="A0AAW4W161"/>
<dbReference type="GO" id="GO:0006811">
    <property type="term" value="P:monoatomic ion transport"/>
    <property type="evidence" value="ECO:0007669"/>
    <property type="project" value="UniProtKB-KW"/>
</dbReference>
<dbReference type="PANTHER" id="PTHR43298">
    <property type="entry name" value="MULTIDRUG RESISTANCE PROTEIN NORM-RELATED"/>
    <property type="match status" value="1"/>
</dbReference>
<evidence type="ECO:0000256" key="13">
    <source>
        <dbReference type="SAM" id="Phobius"/>
    </source>
</evidence>
<keyword evidence="11 13" id="KW-0472">Membrane</keyword>
<evidence type="ECO:0000256" key="7">
    <source>
        <dbReference type="ARBA" id="ARBA00022475"/>
    </source>
</evidence>
<dbReference type="InterPro" id="IPR048279">
    <property type="entry name" value="MdtK-like"/>
</dbReference>
<evidence type="ECO:0000256" key="5">
    <source>
        <dbReference type="ARBA" id="ARBA00022448"/>
    </source>
</evidence>
<keyword evidence="9 13" id="KW-1133">Transmembrane helix</keyword>
<feature type="transmembrane region" description="Helical" evidence="13">
    <location>
        <begin position="61"/>
        <end position="80"/>
    </location>
</feature>
<dbReference type="Proteomes" id="UP001298753">
    <property type="component" value="Unassembled WGS sequence"/>
</dbReference>
<evidence type="ECO:0000256" key="6">
    <source>
        <dbReference type="ARBA" id="ARBA00022449"/>
    </source>
</evidence>
<reference evidence="14 15" key="1">
    <citation type="submission" date="2021-10" db="EMBL/GenBank/DDBJ databases">
        <title>Anaerobic single-cell dispensing facilitates the cultivation of human gut bacteria.</title>
        <authorList>
            <person name="Afrizal A."/>
        </authorList>
    </citation>
    <scope>NUCLEOTIDE SEQUENCE [LARGE SCALE GENOMIC DNA]</scope>
    <source>
        <strain evidence="14 15">CLA-AA-H270</strain>
    </source>
</reference>
<protein>
    <recommendedName>
        <fullName evidence="4">Probable multidrug resistance protein NorM</fullName>
    </recommendedName>
    <alternativeName>
        <fullName evidence="12">Multidrug-efflux transporter</fullName>
    </alternativeName>
</protein>
<sequence>MKRSYEMDLCSGPLLSKILLFSLPLILSGVLQLLFNATDIVVVGKFAGSNAMAAVGSTTSLFNLLVNSFIGISVGANVLVARHYGERDYDGVQQTIQTALLTGLIGGTILIVLGVVLARPMLTLMATPDEVIDQAVLYMQVYFIGMPATMIYNFGAAVLRAVGDTRRPLYFLMAAGVMNVLGDLLFVCLLGMGVAGTAIATVLSQCVSAALTVLCLVKSDGMCHLDLRRLHFHMDKFLRIMQVGLPAGMQSVIFNISNVLIQSSVNSFGAVTVAGNTAAANIEGFVYISMNALYQTSISFTSQNLGAKNYHRIDQTLVRCMCIVTLIGLVLGNGAHLLGNHLLHIYSDDLEVISFGMQRLSVISVTYCLCGMMDVLAGTIRGLGYSMLPMIVSLIGACVFRIIWIFTVFRVQHTLFILYASYPISWILTILAHFVCYLIVRKKVFRPQET</sequence>
<feature type="transmembrane region" description="Helical" evidence="13">
    <location>
        <begin position="100"/>
        <end position="122"/>
    </location>
</feature>
<organism evidence="14 15">
    <name type="scientific">Agathobaculum butyriciproducens</name>
    <dbReference type="NCBI Taxonomy" id="1628085"/>
    <lineage>
        <taxon>Bacteria</taxon>
        <taxon>Bacillati</taxon>
        <taxon>Bacillota</taxon>
        <taxon>Clostridia</taxon>
        <taxon>Eubacteriales</taxon>
        <taxon>Butyricicoccaceae</taxon>
        <taxon>Agathobaculum</taxon>
    </lineage>
</organism>
<dbReference type="GO" id="GO:0015297">
    <property type="term" value="F:antiporter activity"/>
    <property type="evidence" value="ECO:0007669"/>
    <property type="project" value="UniProtKB-KW"/>
</dbReference>
<dbReference type="RefSeq" id="WP_118729249.1">
    <property type="nucleotide sequence ID" value="NZ_JAJEPX010000012.1"/>
</dbReference>
<keyword evidence="8 13" id="KW-0812">Transmembrane</keyword>
<accession>A0AAW4W161</accession>
<proteinExistence type="inferred from homology"/>
<dbReference type="EMBL" id="JAJEPX010000012">
    <property type="protein sequence ID" value="MCC2176612.1"/>
    <property type="molecule type" value="Genomic_DNA"/>
</dbReference>
<dbReference type="InterPro" id="IPR002528">
    <property type="entry name" value="MATE_fam"/>
</dbReference>
<dbReference type="CDD" id="cd13138">
    <property type="entry name" value="MATE_yoeA_like"/>
    <property type="match status" value="1"/>
</dbReference>
<feature type="transmembrane region" description="Helical" evidence="13">
    <location>
        <begin position="415"/>
        <end position="440"/>
    </location>
</feature>
<feature type="transmembrane region" description="Helical" evidence="13">
    <location>
        <begin position="359"/>
        <end position="380"/>
    </location>
</feature>
<feature type="transmembrane region" description="Helical" evidence="13">
    <location>
        <begin position="387"/>
        <end position="409"/>
    </location>
</feature>